<dbReference type="InterPro" id="IPR021307">
    <property type="entry name" value="DUF2884"/>
</dbReference>
<sequence length="248" mass="28175">MKKVTVFAALLMVSSQTWAAQCKVDLKNEVHLTGEQLEIHQKNGDTAIVDAHDNLIIHGETIPLDNDQRAAISDYRDELNEYVPKVKQFADDGLEFVNNLIDDVAESIDAPNAFDNVKASMQSFWQDIESRYYKDGDLILPADTFSTMKRDWSADFAKAREIFNQEFITSAFSAMSEKMQKDGGLNLTELTDNMAELKARIEKRIQERGKELKQQGDDFCDSLDDIADKEQSLHEKIPELKGYPVFTI</sequence>
<reference evidence="2 3" key="1">
    <citation type="submission" date="2024-09" db="EMBL/GenBank/DDBJ databases">
        <authorList>
            <person name="Sun Q."/>
            <person name="Mori K."/>
        </authorList>
    </citation>
    <scope>NUCLEOTIDE SEQUENCE [LARGE SCALE GENOMIC DNA]</scope>
    <source>
        <strain evidence="2 3">CECT 8064</strain>
    </source>
</reference>
<keyword evidence="3" id="KW-1185">Reference proteome</keyword>
<dbReference type="RefSeq" id="WP_390191774.1">
    <property type="nucleotide sequence ID" value="NZ_JBHMEP010000001.1"/>
</dbReference>
<gene>
    <name evidence="2" type="ORF">ACFFUV_00190</name>
</gene>
<evidence type="ECO:0000313" key="2">
    <source>
        <dbReference type="EMBL" id="MFB9133386.1"/>
    </source>
</evidence>
<feature type="signal peptide" evidence="1">
    <location>
        <begin position="1"/>
        <end position="19"/>
    </location>
</feature>
<organism evidence="2 3">
    <name type="scientific">Vibrio olivae</name>
    <dbReference type="NCBI Taxonomy" id="1243002"/>
    <lineage>
        <taxon>Bacteria</taxon>
        <taxon>Pseudomonadati</taxon>
        <taxon>Pseudomonadota</taxon>
        <taxon>Gammaproteobacteria</taxon>
        <taxon>Vibrionales</taxon>
        <taxon>Vibrionaceae</taxon>
        <taxon>Vibrio</taxon>
    </lineage>
</organism>
<name>A0ABV5HID8_9VIBR</name>
<evidence type="ECO:0000256" key="1">
    <source>
        <dbReference type="SAM" id="SignalP"/>
    </source>
</evidence>
<comment type="caution">
    <text evidence="2">The sequence shown here is derived from an EMBL/GenBank/DDBJ whole genome shotgun (WGS) entry which is preliminary data.</text>
</comment>
<proteinExistence type="predicted"/>
<keyword evidence="1" id="KW-0732">Signal</keyword>
<dbReference type="EMBL" id="JBHMEP010000001">
    <property type="protein sequence ID" value="MFB9133386.1"/>
    <property type="molecule type" value="Genomic_DNA"/>
</dbReference>
<feature type="chain" id="PRO_5046044069" evidence="1">
    <location>
        <begin position="20"/>
        <end position="248"/>
    </location>
</feature>
<dbReference type="Proteomes" id="UP001589645">
    <property type="component" value="Unassembled WGS sequence"/>
</dbReference>
<evidence type="ECO:0000313" key="3">
    <source>
        <dbReference type="Proteomes" id="UP001589645"/>
    </source>
</evidence>
<accession>A0ABV5HID8</accession>
<protein>
    <submittedName>
        <fullName evidence="2">YggN family protein</fullName>
    </submittedName>
</protein>
<dbReference type="Pfam" id="PF11101">
    <property type="entry name" value="DUF2884"/>
    <property type="match status" value="1"/>
</dbReference>